<evidence type="ECO:0000256" key="1">
    <source>
        <dbReference type="ARBA" id="ARBA00022491"/>
    </source>
</evidence>
<dbReference type="RefSeq" id="WP_377941151.1">
    <property type="nucleotide sequence ID" value="NZ_JBHUCX010000010.1"/>
</dbReference>
<name>A0ABW4JE07_9BACL</name>
<protein>
    <submittedName>
        <fullName evidence="8">Helix-turn-helix domain-containing protein</fullName>
    </submittedName>
</protein>
<keyword evidence="1" id="KW-0678">Repressor</keyword>
<sequence>MDELKTISQVASETGTTAAQLRYWDEKGLIKSKKNSTGTRFFSVDQYSRIEFIKKILSQPKATIEDARRAIYGEQALQAKEAESKVETTEIMLSKALDSALTGEFGSLMEMMTQTFTQMRDEFNANKTMLEAIQRENAELRERIASYELRTNDKLSEMKSSVLKEMELNQKELLSTSRDTNASLTEKITSYELQMHDKITSYEAKITQLELAATEDRRKVEERDRELMETLRTMQERAQEEARQQKRGWWPWRRA</sequence>
<evidence type="ECO:0000256" key="3">
    <source>
        <dbReference type="ARBA" id="ARBA00023125"/>
    </source>
</evidence>
<dbReference type="InterPro" id="IPR000551">
    <property type="entry name" value="MerR-type_HTH_dom"/>
</dbReference>
<feature type="coiled-coil region" evidence="5">
    <location>
        <begin position="123"/>
        <end position="150"/>
    </location>
</feature>
<comment type="caution">
    <text evidence="8">The sequence shown here is derived from an EMBL/GenBank/DDBJ whole genome shotgun (WGS) entry which is preliminary data.</text>
</comment>
<reference evidence="9" key="1">
    <citation type="journal article" date="2019" name="Int. J. Syst. Evol. Microbiol.">
        <title>The Global Catalogue of Microorganisms (GCM) 10K type strain sequencing project: providing services to taxonomists for standard genome sequencing and annotation.</title>
        <authorList>
            <consortium name="The Broad Institute Genomics Platform"/>
            <consortium name="The Broad Institute Genome Sequencing Center for Infectious Disease"/>
            <person name="Wu L."/>
            <person name="Ma J."/>
        </authorList>
    </citation>
    <scope>NUCLEOTIDE SEQUENCE [LARGE SCALE GENOMIC DNA]</scope>
    <source>
        <strain evidence="9">CGMCC 1.12286</strain>
    </source>
</reference>
<evidence type="ECO:0000256" key="5">
    <source>
        <dbReference type="SAM" id="Coils"/>
    </source>
</evidence>
<dbReference type="PROSITE" id="PS50937">
    <property type="entry name" value="HTH_MERR_2"/>
    <property type="match status" value="1"/>
</dbReference>
<feature type="region of interest" description="Disordered" evidence="6">
    <location>
        <begin position="234"/>
        <end position="255"/>
    </location>
</feature>
<organism evidence="8 9">
    <name type="scientific">Alicyclobacillus fodiniaquatilis</name>
    <dbReference type="NCBI Taxonomy" id="1661150"/>
    <lineage>
        <taxon>Bacteria</taxon>
        <taxon>Bacillati</taxon>
        <taxon>Bacillota</taxon>
        <taxon>Bacilli</taxon>
        <taxon>Bacillales</taxon>
        <taxon>Alicyclobacillaceae</taxon>
        <taxon>Alicyclobacillus</taxon>
    </lineage>
</organism>
<proteinExistence type="predicted"/>
<accession>A0ABW4JE07</accession>
<keyword evidence="2" id="KW-0805">Transcription regulation</keyword>
<keyword evidence="3" id="KW-0238">DNA-binding</keyword>
<dbReference type="InterPro" id="IPR047057">
    <property type="entry name" value="MerR_fam"/>
</dbReference>
<evidence type="ECO:0000313" key="8">
    <source>
        <dbReference type="EMBL" id="MFD1673670.1"/>
    </source>
</evidence>
<evidence type="ECO:0000256" key="4">
    <source>
        <dbReference type="ARBA" id="ARBA00023163"/>
    </source>
</evidence>
<keyword evidence="9" id="KW-1185">Reference proteome</keyword>
<dbReference type="EMBL" id="JBHUCX010000010">
    <property type="protein sequence ID" value="MFD1673670.1"/>
    <property type="molecule type" value="Genomic_DNA"/>
</dbReference>
<keyword evidence="5" id="KW-0175">Coiled coil</keyword>
<dbReference type="PANTHER" id="PTHR30204">
    <property type="entry name" value="REDOX-CYCLING DRUG-SENSING TRANSCRIPTIONAL ACTIVATOR SOXR"/>
    <property type="match status" value="1"/>
</dbReference>
<dbReference type="PANTHER" id="PTHR30204:SF69">
    <property type="entry name" value="MERR-FAMILY TRANSCRIPTIONAL REGULATOR"/>
    <property type="match status" value="1"/>
</dbReference>
<evidence type="ECO:0000256" key="2">
    <source>
        <dbReference type="ARBA" id="ARBA00023015"/>
    </source>
</evidence>
<evidence type="ECO:0000313" key="9">
    <source>
        <dbReference type="Proteomes" id="UP001597079"/>
    </source>
</evidence>
<dbReference type="Proteomes" id="UP001597079">
    <property type="component" value="Unassembled WGS sequence"/>
</dbReference>
<evidence type="ECO:0000256" key="6">
    <source>
        <dbReference type="SAM" id="MobiDB-lite"/>
    </source>
</evidence>
<feature type="domain" description="HTH merR-type" evidence="7">
    <location>
        <begin position="6"/>
        <end position="73"/>
    </location>
</feature>
<dbReference type="Gene3D" id="1.10.1660.10">
    <property type="match status" value="1"/>
</dbReference>
<dbReference type="SMART" id="SM00422">
    <property type="entry name" value="HTH_MERR"/>
    <property type="match status" value="1"/>
</dbReference>
<dbReference type="SUPFAM" id="SSF46955">
    <property type="entry name" value="Putative DNA-binding domain"/>
    <property type="match status" value="1"/>
</dbReference>
<feature type="compositionally biased region" description="Basic and acidic residues" evidence="6">
    <location>
        <begin position="234"/>
        <end position="244"/>
    </location>
</feature>
<gene>
    <name evidence="8" type="ORF">ACFSB2_02965</name>
</gene>
<dbReference type="Pfam" id="PF13411">
    <property type="entry name" value="MerR_1"/>
    <property type="match status" value="1"/>
</dbReference>
<evidence type="ECO:0000259" key="7">
    <source>
        <dbReference type="PROSITE" id="PS50937"/>
    </source>
</evidence>
<keyword evidence="4" id="KW-0804">Transcription</keyword>
<dbReference type="InterPro" id="IPR009061">
    <property type="entry name" value="DNA-bd_dom_put_sf"/>
</dbReference>